<protein>
    <submittedName>
        <fullName evidence="1">Uncharacterized protein</fullName>
    </submittedName>
</protein>
<dbReference type="EMBL" id="CP000542">
    <property type="protein sequence ID" value="ABM59304.1"/>
    <property type="molecule type" value="Genomic_DNA"/>
</dbReference>
<keyword evidence="2" id="KW-1185">Reference proteome</keyword>
<dbReference type="HOGENOM" id="CLU_2248921_0_0_4"/>
<evidence type="ECO:0000313" key="1">
    <source>
        <dbReference type="EMBL" id="ABM59304.1"/>
    </source>
</evidence>
<dbReference type="AlphaFoldDB" id="A1WNU7"/>
<dbReference type="eggNOG" id="COG0304">
    <property type="taxonomic scope" value="Bacteria"/>
</dbReference>
<organism evidence="1 2">
    <name type="scientific">Verminephrobacter eiseniae (strain EF01-2)</name>
    <dbReference type="NCBI Taxonomy" id="391735"/>
    <lineage>
        <taxon>Bacteria</taxon>
        <taxon>Pseudomonadati</taxon>
        <taxon>Pseudomonadota</taxon>
        <taxon>Betaproteobacteria</taxon>
        <taxon>Burkholderiales</taxon>
        <taxon>Comamonadaceae</taxon>
        <taxon>Verminephrobacter</taxon>
    </lineage>
</organism>
<accession>A1WNU7</accession>
<sequence length="104" mass="11134">MPGCWCHSPSGAISASVSGSGNGPAEFGRQFLVSRHRSSVGLRWPSKRSAALHRLPIRSVLAARCALRCAPMAARSLRHLIGDATLGDLKKYAAIVKEANLRIE</sequence>
<evidence type="ECO:0000313" key="2">
    <source>
        <dbReference type="Proteomes" id="UP000000374"/>
    </source>
</evidence>
<dbReference type="Proteomes" id="UP000000374">
    <property type="component" value="Chromosome"/>
</dbReference>
<proteinExistence type="predicted"/>
<gene>
    <name evidence="1" type="ordered locus">Veis_3586</name>
</gene>
<name>A1WNU7_VEREI</name>
<dbReference type="STRING" id="391735.Veis_3586"/>
<reference evidence="2" key="1">
    <citation type="submission" date="2006-12" db="EMBL/GenBank/DDBJ databases">
        <title>Complete sequence of chromosome 1 of Verminephrobacter eiseniae EF01-2.</title>
        <authorList>
            <person name="Copeland A."/>
            <person name="Lucas S."/>
            <person name="Lapidus A."/>
            <person name="Barry K."/>
            <person name="Detter J.C."/>
            <person name="Glavina del Rio T."/>
            <person name="Dalin E."/>
            <person name="Tice H."/>
            <person name="Pitluck S."/>
            <person name="Chertkov O."/>
            <person name="Brettin T."/>
            <person name="Bruce D."/>
            <person name="Han C."/>
            <person name="Tapia R."/>
            <person name="Gilna P."/>
            <person name="Schmutz J."/>
            <person name="Larimer F."/>
            <person name="Land M."/>
            <person name="Hauser L."/>
            <person name="Kyrpides N."/>
            <person name="Kim E."/>
            <person name="Stahl D."/>
            <person name="Richardson P."/>
        </authorList>
    </citation>
    <scope>NUCLEOTIDE SEQUENCE [LARGE SCALE GENOMIC DNA]</scope>
    <source>
        <strain evidence="2">EF01-2</strain>
    </source>
</reference>
<dbReference type="KEGG" id="vei:Veis_3586"/>